<keyword evidence="1" id="KW-0472">Membrane</keyword>
<name>Q1S5J8_MEDTR</name>
<evidence type="ECO:0000313" key="2">
    <source>
        <dbReference type="EMBL" id="ABE88108.1"/>
    </source>
</evidence>
<gene>
    <name evidence="2" type="ORF">MtrDRAFT_AC147431g17v2</name>
</gene>
<reference evidence="2" key="1">
    <citation type="submission" date="2006-03" db="EMBL/GenBank/DDBJ databases">
        <authorList>
            <person name="Qin B."/>
            <person name="Lin S."/>
            <person name="Roe B.A."/>
        </authorList>
    </citation>
    <scope>NUCLEOTIDE SEQUENCE</scope>
</reference>
<evidence type="ECO:0000256" key="1">
    <source>
        <dbReference type="SAM" id="Phobius"/>
    </source>
</evidence>
<proteinExistence type="predicted"/>
<keyword evidence="1" id="KW-1133">Transmembrane helix</keyword>
<feature type="transmembrane region" description="Helical" evidence="1">
    <location>
        <begin position="44"/>
        <end position="66"/>
    </location>
</feature>
<keyword evidence="1" id="KW-0812">Transmembrane</keyword>
<dbReference type="EMBL" id="AC147431">
    <property type="protein sequence ID" value="ABE88108.1"/>
    <property type="molecule type" value="Genomic_DNA"/>
</dbReference>
<evidence type="ECO:0008006" key="3">
    <source>
        <dbReference type="Google" id="ProtNLM"/>
    </source>
</evidence>
<protein>
    <recommendedName>
        <fullName evidence="3">Transmembrane protein</fullName>
    </recommendedName>
</protein>
<dbReference type="AlphaFoldDB" id="Q1S5J8"/>
<sequence>MFFLHKTFRNVFTCLVSHSKVSLNHYIAFSTVYFKICKKSYRRVFWSFPAVGPIFILVTVSESFQIDF</sequence>
<accession>Q1S5J8</accession>
<reference evidence="2" key="2">
    <citation type="submission" date="2006-04" db="EMBL/GenBank/DDBJ databases">
        <authorList>
            <consortium name="The International Medicago Genome Annotation Group"/>
        </authorList>
    </citation>
    <scope>NUCLEOTIDE SEQUENCE</scope>
</reference>
<organism evidence="2">
    <name type="scientific">Medicago truncatula</name>
    <name type="common">Barrel medic</name>
    <name type="synonym">Medicago tribuloides</name>
    <dbReference type="NCBI Taxonomy" id="3880"/>
    <lineage>
        <taxon>Eukaryota</taxon>
        <taxon>Viridiplantae</taxon>
        <taxon>Streptophyta</taxon>
        <taxon>Embryophyta</taxon>
        <taxon>Tracheophyta</taxon>
        <taxon>Spermatophyta</taxon>
        <taxon>Magnoliopsida</taxon>
        <taxon>eudicotyledons</taxon>
        <taxon>Gunneridae</taxon>
        <taxon>Pentapetalae</taxon>
        <taxon>rosids</taxon>
        <taxon>fabids</taxon>
        <taxon>Fabales</taxon>
        <taxon>Fabaceae</taxon>
        <taxon>Papilionoideae</taxon>
        <taxon>50 kb inversion clade</taxon>
        <taxon>NPAAA clade</taxon>
        <taxon>Hologalegina</taxon>
        <taxon>IRL clade</taxon>
        <taxon>Trifolieae</taxon>
        <taxon>Medicago</taxon>
    </lineage>
</organism>